<feature type="region of interest" description="Disordered" evidence="5">
    <location>
        <begin position="627"/>
        <end position="693"/>
    </location>
</feature>
<feature type="compositionally biased region" description="Acidic residues" evidence="5">
    <location>
        <begin position="681"/>
        <end position="693"/>
    </location>
</feature>
<proteinExistence type="predicted"/>
<evidence type="ECO:0000256" key="2">
    <source>
        <dbReference type="ARBA" id="ARBA00023134"/>
    </source>
</evidence>
<sequence length="693" mass="78890">MHRHIASSAKKRRAQLKRKRAIKRGDTSPPDAPVHDRSRRKPYVKPNSSQVHPENVELVASARRLQSHFIKLPQEFLDHTRDVAIRSPLERPIALKAAILQDSEAVSVQAEDSINTTDVTANADVVLEPTFTDSDCVKVATPLACPQRPKWRYDMTKEMVAKIEEEQFNKWLDQTDEAVDTWFETQDAHGEQNEVMPHAPTTFERNIEVWRQLWRVTEISQILLILLDSRCPLLHYPPSLAAYFSNPYTTRRTHIILVLTKVDIAGPVRAEAWSQFLKKKYPDLRIIQVESYLTRDSGSKKIYEPHLTKAFRQTLVEALKETHAEFFDPPQNVKDDPEKLAKWKPKVKRTVDWEAVLNASGDHVGADVEGLAAPKVVDSLPRGEGEDDDEQEMPEPEVLTIGLIGQPNVGKSSLLNALFGTTKVRASQTPGKTKHFQTLFWTSEVRLVDCPGLVFPNYIPMEAQVLSGILPISRVSAVSLCIYHASQLLPLEKIFELEHPRANEVPEILTREDKRTWRGERAKEREREEREAREKEEWRRKQWTAIDILVAFALKKGWVTAQAGRPDTHRAGNYILRAVAESRIRWGFWPPDTDLSLVSEHQEDQGNGIWIHSVDGSYNWDLEKDHEDADDRHDIPGHASESEDDEDFLTDSEEGEEDDTEAETPSVAATSGKFGALLLNDDLESSEVEKDEE</sequence>
<accession>A0AAW0FIK6</accession>
<evidence type="ECO:0000259" key="6">
    <source>
        <dbReference type="Pfam" id="PF01926"/>
    </source>
</evidence>
<evidence type="ECO:0000256" key="1">
    <source>
        <dbReference type="ARBA" id="ARBA00022741"/>
    </source>
</evidence>
<dbReference type="GO" id="GO:0003924">
    <property type="term" value="F:GTPase activity"/>
    <property type="evidence" value="ECO:0007669"/>
    <property type="project" value="InterPro"/>
</dbReference>
<evidence type="ECO:0000256" key="5">
    <source>
        <dbReference type="SAM" id="MobiDB-lite"/>
    </source>
</evidence>
<dbReference type="Pfam" id="PF01926">
    <property type="entry name" value="MMR_HSR1"/>
    <property type="match status" value="1"/>
</dbReference>
<gene>
    <name evidence="7" type="ORF">QCA50_016358</name>
</gene>
<keyword evidence="2" id="KW-0342">GTP-binding</keyword>
<dbReference type="PANTHER" id="PTHR45709">
    <property type="entry name" value="LARGE SUBUNIT GTPASE 1 HOMOLOG-RELATED"/>
    <property type="match status" value="1"/>
</dbReference>
<dbReference type="Gene3D" id="3.40.50.300">
    <property type="entry name" value="P-loop containing nucleotide triphosphate hydrolases"/>
    <property type="match status" value="1"/>
</dbReference>
<name>A0AAW0FIK6_9APHY</name>
<feature type="compositionally biased region" description="Basic residues" evidence="5">
    <location>
        <begin position="1"/>
        <end position="22"/>
    </location>
</feature>
<comment type="function">
    <text evidence="3">Possible regulatory or functional link with the histocompatibility cluster.</text>
</comment>
<dbReference type="GO" id="GO:0005525">
    <property type="term" value="F:GTP binding"/>
    <property type="evidence" value="ECO:0007669"/>
    <property type="project" value="UniProtKB-KW"/>
</dbReference>
<dbReference type="InterPro" id="IPR006073">
    <property type="entry name" value="GTP-bd"/>
</dbReference>
<evidence type="ECO:0000256" key="4">
    <source>
        <dbReference type="ARBA" id="ARBA00039902"/>
    </source>
</evidence>
<dbReference type="SUPFAM" id="SSF52540">
    <property type="entry name" value="P-loop containing nucleoside triphosphate hydrolases"/>
    <property type="match status" value="1"/>
</dbReference>
<dbReference type="EMBL" id="JASBNA010000048">
    <property type="protein sequence ID" value="KAK7680576.1"/>
    <property type="molecule type" value="Genomic_DNA"/>
</dbReference>
<dbReference type="AlphaFoldDB" id="A0AAW0FIK6"/>
<evidence type="ECO:0000313" key="7">
    <source>
        <dbReference type="EMBL" id="KAK7680576.1"/>
    </source>
</evidence>
<dbReference type="InterPro" id="IPR027417">
    <property type="entry name" value="P-loop_NTPase"/>
</dbReference>
<comment type="caution">
    <text evidence="7">The sequence shown here is derived from an EMBL/GenBank/DDBJ whole genome shotgun (WGS) entry which is preliminary data.</text>
</comment>
<organism evidence="7 8">
    <name type="scientific">Cerrena zonata</name>
    <dbReference type="NCBI Taxonomy" id="2478898"/>
    <lineage>
        <taxon>Eukaryota</taxon>
        <taxon>Fungi</taxon>
        <taxon>Dikarya</taxon>
        <taxon>Basidiomycota</taxon>
        <taxon>Agaricomycotina</taxon>
        <taxon>Agaricomycetes</taxon>
        <taxon>Polyporales</taxon>
        <taxon>Cerrenaceae</taxon>
        <taxon>Cerrena</taxon>
    </lineage>
</organism>
<evidence type="ECO:0000313" key="8">
    <source>
        <dbReference type="Proteomes" id="UP001385951"/>
    </source>
</evidence>
<feature type="domain" description="G" evidence="6">
    <location>
        <begin position="400"/>
        <end position="482"/>
    </location>
</feature>
<dbReference type="InterPro" id="IPR043358">
    <property type="entry name" value="GNL1-like"/>
</dbReference>
<dbReference type="PANTHER" id="PTHR45709:SF3">
    <property type="entry name" value="GUANINE NUCLEOTIDE-BINDING PROTEIN-LIKE 1"/>
    <property type="match status" value="1"/>
</dbReference>
<reference evidence="7 8" key="1">
    <citation type="submission" date="2022-09" db="EMBL/GenBank/DDBJ databases">
        <authorList>
            <person name="Palmer J.M."/>
        </authorList>
    </citation>
    <scope>NUCLEOTIDE SEQUENCE [LARGE SCALE GENOMIC DNA]</scope>
    <source>
        <strain evidence="7 8">DSM 7382</strain>
    </source>
</reference>
<feature type="compositionally biased region" description="Acidic residues" evidence="5">
    <location>
        <begin position="642"/>
        <end position="662"/>
    </location>
</feature>
<feature type="compositionally biased region" description="Basic and acidic residues" evidence="5">
    <location>
        <begin position="627"/>
        <end position="636"/>
    </location>
</feature>
<protein>
    <recommendedName>
        <fullName evidence="4">Guanine nucleotide-binding protein-like 1</fullName>
    </recommendedName>
</protein>
<evidence type="ECO:0000256" key="3">
    <source>
        <dbReference type="ARBA" id="ARBA00037770"/>
    </source>
</evidence>
<feature type="region of interest" description="Disordered" evidence="5">
    <location>
        <begin position="1"/>
        <end position="52"/>
    </location>
</feature>
<keyword evidence="1" id="KW-0547">Nucleotide-binding</keyword>
<keyword evidence="8" id="KW-1185">Reference proteome</keyword>
<dbReference type="Proteomes" id="UP001385951">
    <property type="component" value="Unassembled WGS sequence"/>
</dbReference>